<dbReference type="AlphaFoldDB" id="A0AAU2VFH8"/>
<name>A0AAU2VFH8_9ACTN</name>
<organism evidence="1">
    <name type="scientific">Streptomyces sp. NBC_00003</name>
    <dbReference type="NCBI Taxonomy" id="2903608"/>
    <lineage>
        <taxon>Bacteria</taxon>
        <taxon>Bacillati</taxon>
        <taxon>Actinomycetota</taxon>
        <taxon>Actinomycetes</taxon>
        <taxon>Kitasatosporales</taxon>
        <taxon>Streptomycetaceae</taxon>
        <taxon>Streptomyces</taxon>
    </lineage>
</organism>
<reference evidence="1" key="1">
    <citation type="submission" date="2022-10" db="EMBL/GenBank/DDBJ databases">
        <title>The complete genomes of actinobacterial strains from the NBC collection.</title>
        <authorList>
            <person name="Joergensen T.S."/>
            <person name="Alvarez Arevalo M."/>
            <person name="Sterndorff E.B."/>
            <person name="Faurdal D."/>
            <person name="Vuksanovic O."/>
            <person name="Mourched A.-S."/>
            <person name="Charusanti P."/>
            <person name="Shaw S."/>
            <person name="Blin K."/>
            <person name="Weber T."/>
        </authorList>
    </citation>
    <scope>NUCLEOTIDE SEQUENCE</scope>
    <source>
        <strain evidence="1">NBC_00003</strain>
    </source>
</reference>
<accession>A0AAU2VFH8</accession>
<sequence>MLDGVLVPGGLDAVAVTGVWNRRPSDGSNRPQDSAEAKLSTAVCSGKIQLAAAQSTIATRWTTAPAKLGLT</sequence>
<gene>
    <name evidence="1" type="ORF">OG549_38530</name>
</gene>
<proteinExistence type="predicted"/>
<dbReference type="EMBL" id="CP108318">
    <property type="protein sequence ID" value="WTW66060.1"/>
    <property type="molecule type" value="Genomic_DNA"/>
</dbReference>
<protein>
    <submittedName>
        <fullName evidence="1">Uncharacterized protein</fullName>
    </submittedName>
</protein>
<evidence type="ECO:0000313" key="1">
    <source>
        <dbReference type="EMBL" id="WTW66060.1"/>
    </source>
</evidence>